<protein>
    <submittedName>
        <fullName evidence="5">DNA mismatch repair protein MutT</fullName>
    </submittedName>
</protein>
<dbReference type="EMBL" id="MAPZ01000019">
    <property type="protein sequence ID" value="OBY10754.1"/>
    <property type="molecule type" value="Genomic_DNA"/>
</dbReference>
<dbReference type="Proteomes" id="UP000092714">
    <property type="component" value="Unassembled WGS sequence"/>
</dbReference>
<reference evidence="5 6" key="1">
    <citation type="submission" date="2016-06" db="EMBL/GenBank/DDBJ databases">
        <authorList>
            <person name="Kjaerup R.B."/>
            <person name="Dalgaard T.S."/>
            <person name="Juul-Madsen H.R."/>
        </authorList>
    </citation>
    <scope>NUCLEOTIDE SEQUENCE [LARGE SCALE GENOMIC DNA]</scope>
    <source>
        <strain evidence="5 6">373-A1</strain>
    </source>
</reference>
<dbReference type="eggNOG" id="COG0494">
    <property type="taxonomic scope" value="Bacteria"/>
</dbReference>
<proteinExistence type="inferred from homology"/>
<dbReference type="Pfam" id="PF00293">
    <property type="entry name" value="NUDIX"/>
    <property type="match status" value="1"/>
</dbReference>
<organism evidence="5 6">
    <name type="scientific">Clostridium paraputrificum</name>
    <dbReference type="NCBI Taxonomy" id="29363"/>
    <lineage>
        <taxon>Bacteria</taxon>
        <taxon>Bacillati</taxon>
        <taxon>Bacillota</taxon>
        <taxon>Clostridia</taxon>
        <taxon>Eubacteriales</taxon>
        <taxon>Clostridiaceae</taxon>
        <taxon>Clostridium</taxon>
    </lineage>
</organism>
<dbReference type="PROSITE" id="PS00893">
    <property type="entry name" value="NUDIX_BOX"/>
    <property type="match status" value="1"/>
</dbReference>
<dbReference type="GO" id="GO:0019693">
    <property type="term" value="P:ribose phosphate metabolic process"/>
    <property type="evidence" value="ECO:0007669"/>
    <property type="project" value="TreeGrafter"/>
</dbReference>
<comment type="similarity">
    <text evidence="3">Belongs to the Nudix hydrolase family.</text>
</comment>
<comment type="cofactor">
    <cofactor evidence="1">
        <name>Mg(2+)</name>
        <dbReference type="ChEBI" id="CHEBI:18420"/>
    </cofactor>
</comment>
<dbReference type="InterPro" id="IPR015797">
    <property type="entry name" value="NUDIX_hydrolase-like_dom_sf"/>
</dbReference>
<dbReference type="GO" id="GO:0016462">
    <property type="term" value="F:pyrophosphatase activity"/>
    <property type="evidence" value="ECO:0007669"/>
    <property type="project" value="UniProtKB-ARBA"/>
</dbReference>
<evidence type="ECO:0000256" key="2">
    <source>
        <dbReference type="ARBA" id="ARBA00022801"/>
    </source>
</evidence>
<dbReference type="PRINTS" id="PR00502">
    <property type="entry name" value="NUDIXFAMILY"/>
</dbReference>
<evidence type="ECO:0000313" key="5">
    <source>
        <dbReference type="EMBL" id="OBY10754.1"/>
    </source>
</evidence>
<dbReference type="AlphaFoldDB" id="A0A173YD14"/>
<dbReference type="PROSITE" id="PS51462">
    <property type="entry name" value="NUDIX"/>
    <property type="match status" value="1"/>
</dbReference>
<dbReference type="InterPro" id="IPR020476">
    <property type="entry name" value="Nudix_hydrolase"/>
</dbReference>
<dbReference type="OrthoDB" id="9788922at2"/>
<evidence type="ECO:0000256" key="1">
    <source>
        <dbReference type="ARBA" id="ARBA00001946"/>
    </source>
</evidence>
<keyword evidence="2 3" id="KW-0378">Hydrolase</keyword>
<evidence type="ECO:0000256" key="3">
    <source>
        <dbReference type="RuleBase" id="RU003476"/>
    </source>
</evidence>
<dbReference type="RefSeq" id="WP_027096841.1">
    <property type="nucleotide sequence ID" value="NZ_CABHIH010000002.1"/>
</dbReference>
<accession>A0A173YD14</accession>
<dbReference type="GO" id="GO:0006753">
    <property type="term" value="P:nucleoside phosphate metabolic process"/>
    <property type="evidence" value="ECO:0007669"/>
    <property type="project" value="TreeGrafter"/>
</dbReference>
<dbReference type="CDD" id="cd03424">
    <property type="entry name" value="NUDIX_ADPRase_Nudt5_UGPPase_Nudt14"/>
    <property type="match status" value="1"/>
</dbReference>
<dbReference type="Gene3D" id="3.90.79.10">
    <property type="entry name" value="Nucleoside Triphosphate Pyrophosphohydrolase"/>
    <property type="match status" value="1"/>
</dbReference>
<evidence type="ECO:0000313" key="6">
    <source>
        <dbReference type="Proteomes" id="UP000092714"/>
    </source>
</evidence>
<name>A0A173YD14_9CLOT</name>
<keyword evidence="6" id="KW-1185">Reference proteome</keyword>
<dbReference type="InterPro" id="IPR020084">
    <property type="entry name" value="NUDIX_hydrolase_CS"/>
</dbReference>
<dbReference type="InterPro" id="IPR000086">
    <property type="entry name" value="NUDIX_hydrolase_dom"/>
</dbReference>
<dbReference type="SUPFAM" id="SSF55811">
    <property type="entry name" value="Nudix"/>
    <property type="match status" value="1"/>
</dbReference>
<dbReference type="GeneID" id="42774679"/>
<dbReference type="PANTHER" id="PTHR11839">
    <property type="entry name" value="UDP/ADP-SUGAR PYROPHOSPHATASE"/>
    <property type="match status" value="1"/>
</dbReference>
<evidence type="ECO:0000259" key="4">
    <source>
        <dbReference type="PROSITE" id="PS51462"/>
    </source>
</evidence>
<comment type="caution">
    <text evidence="5">The sequence shown here is derived from an EMBL/GenBank/DDBJ whole genome shotgun (WGS) entry which is preliminary data.</text>
</comment>
<sequence length="184" mass="21133">MKLEGIEQLEDTKYLNMYKLKLINKVGNIKDYFMVSRRKKEELICVTKDHSKCDGVMILPITENEEVIILKQYRPVIDDYLYELPAGIVDPGETIEEAARRELFEETGLKCKSYELILKPSYSSVGITDETTAVVKMIVEGEITKDNLEENEEIEVLKVKKENVKDFVKKHNFSIKGALVLLGL</sequence>
<gene>
    <name evidence="5" type="ORF">CP373A1_09615</name>
</gene>
<feature type="domain" description="Nudix hydrolase" evidence="4">
    <location>
        <begin position="51"/>
        <end position="181"/>
    </location>
</feature>
<dbReference type="PANTHER" id="PTHR11839:SF18">
    <property type="entry name" value="NUDIX HYDROLASE DOMAIN-CONTAINING PROTEIN"/>
    <property type="match status" value="1"/>
</dbReference>